<dbReference type="InterPro" id="IPR013857">
    <property type="entry name" value="NADH-UbQ_OxRdtase-assoc_prot30"/>
</dbReference>
<feature type="domain" description="NADH:ubiquinone oxidoreductase intermediate-associated protein 30" evidence="1">
    <location>
        <begin position="226"/>
        <end position="421"/>
    </location>
</feature>
<dbReference type="InterPro" id="IPR008979">
    <property type="entry name" value="Galactose-bd-like_sf"/>
</dbReference>
<dbReference type="PANTHER" id="PTHR15020:SF11">
    <property type="entry name" value="OS06G0360300 PROTEIN"/>
    <property type="match status" value="1"/>
</dbReference>
<gene>
    <name evidence="2" type="ORF">CDCA_CDCA19G4686</name>
</gene>
<dbReference type="AlphaFoldDB" id="A0AAV9J2Z0"/>
<dbReference type="PANTHER" id="PTHR15020">
    <property type="entry name" value="FLAVIN REDUCTASE-RELATED"/>
    <property type="match status" value="1"/>
</dbReference>
<dbReference type="EMBL" id="JANCYW010000019">
    <property type="protein sequence ID" value="KAK4538661.1"/>
    <property type="molecule type" value="Genomic_DNA"/>
</dbReference>
<keyword evidence="3" id="KW-1185">Reference proteome</keyword>
<dbReference type="SUPFAM" id="SSF49785">
    <property type="entry name" value="Galactose-binding domain-like"/>
    <property type="match status" value="1"/>
</dbReference>
<dbReference type="SUPFAM" id="SSF51735">
    <property type="entry name" value="NAD(P)-binding Rossmann-fold domains"/>
    <property type="match status" value="1"/>
</dbReference>
<evidence type="ECO:0000259" key="1">
    <source>
        <dbReference type="Pfam" id="PF08547"/>
    </source>
</evidence>
<evidence type="ECO:0000313" key="2">
    <source>
        <dbReference type="EMBL" id="KAK4538661.1"/>
    </source>
</evidence>
<proteinExistence type="predicted"/>
<comment type="caution">
    <text evidence="2">The sequence shown here is derived from an EMBL/GenBank/DDBJ whole genome shotgun (WGS) entry which is preliminary data.</text>
</comment>
<name>A0AAV9J2Z0_CYACA</name>
<dbReference type="Gene3D" id="3.40.50.720">
    <property type="entry name" value="NAD(P)-binding Rossmann-like Domain"/>
    <property type="match status" value="2"/>
</dbReference>
<dbReference type="Pfam" id="PF08547">
    <property type="entry name" value="CIA30"/>
    <property type="match status" value="1"/>
</dbReference>
<evidence type="ECO:0000313" key="3">
    <source>
        <dbReference type="Proteomes" id="UP001301350"/>
    </source>
</evidence>
<dbReference type="InterPro" id="IPR036291">
    <property type="entry name" value="NAD(P)-bd_dom_sf"/>
</dbReference>
<protein>
    <recommendedName>
        <fullName evidence="1">NADH:ubiquinone oxidoreductase intermediate-associated protein 30 domain-containing protein</fullName>
    </recommendedName>
</protein>
<accession>A0AAV9J2Z0</accession>
<reference evidence="2 3" key="1">
    <citation type="submission" date="2022-07" db="EMBL/GenBank/DDBJ databases">
        <title>Genome-wide signatures of adaptation to extreme environments.</title>
        <authorList>
            <person name="Cho C.H."/>
            <person name="Yoon H.S."/>
        </authorList>
    </citation>
    <scope>NUCLEOTIDE SEQUENCE [LARGE SCALE GENOMIC DNA]</scope>
    <source>
        <strain evidence="2 3">DBV 063 E5</strain>
    </source>
</reference>
<sequence length="596" mass="63711">MQASNLGFVWTSPVGGGASRPRCRGCTLRGRPVHRRAPLRTPNRFWTPRLPTLCVQSTETDTKAEMTPSPAAVAAASSVHQRKTVVVFGASGRTGRQVLQAGVQHWGSRMRFRAVVRDAAALDDTLGALEAAGEPSPPVDVHAVGDYARMDDAAVAAALDGADAVLWVAGARGGVDDGFSPETIDYRALQRVVQVANRQAPRPDGMPAANRLPLQVPQESAALVDFAQHGTLAAAAFHPVDDVVMGGRSRSAMEYDAAERAALFTGRVTTDGGGGFCQVRCEATTVVAGGRPDGYGEAPLRASPPNTVWDLGSYDGIVVVVRGDGRRYKVNLRTDDEPELVFQQELTTTMTTGRNAAYETHFLPFDQFVPTRRGQTVYGTGAAFYGLQLDAHHIRSIGLVVSKVEVGGGLSSDFVSGTFALRCRRIGAYRAVPPRLVVLSSAAVTRPLWSAEKRRAYPGIADVPIVQLNPRNILGYKLAGEDALRTEMAAVPERLGVPYAVVRAVGLNDGDDEQFPGAASGALVLQQGDTARGKIQRRALAAVMLSLLEEPAAFCKTFEVLQDPRQVEAGGMAGMRERLREQLRRMPVDVARALSG</sequence>
<organism evidence="2 3">
    <name type="scientific">Cyanidium caldarium</name>
    <name type="common">Red alga</name>
    <dbReference type="NCBI Taxonomy" id="2771"/>
    <lineage>
        <taxon>Eukaryota</taxon>
        <taxon>Rhodophyta</taxon>
        <taxon>Bangiophyceae</taxon>
        <taxon>Cyanidiales</taxon>
        <taxon>Cyanidiaceae</taxon>
        <taxon>Cyanidium</taxon>
    </lineage>
</organism>
<dbReference type="Proteomes" id="UP001301350">
    <property type="component" value="Unassembled WGS sequence"/>
</dbReference>